<gene>
    <name evidence="1" type="ORF">FE784_14970</name>
</gene>
<accession>A0A5C4TA93</accession>
<reference evidence="1 2" key="1">
    <citation type="submission" date="2019-05" db="EMBL/GenBank/DDBJ databases">
        <title>We sequenced the genome of Paenibacillus hemerocallicola KCTC 33185 for further insight into its adaptation and study the phylogeny of Paenibacillus.</title>
        <authorList>
            <person name="Narsing Rao M.P."/>
        </authorList>
    </citation>
    <scope>NUCLEOTIDE SEQUENCE [LARGE SCALE GENOMIC DNA]</scope>
    <source>
        <strain evidence="1 2">KCTC 33185</strain>
    </source>
</reference>
<protein>
    <submittedName>
        <fullName evidence="1">Uncharacterized protein</fullName>
    </submittedName>
</protein>
<dbReference type="InterPro" id="IPR012334">
    <property type="entry name" value="Pectin_lyas_fold"/>
</dbReference>
<dbReference type="Proteomes" id="UP000307943">
    <property type="component" value="Unassembled WGS sequence"/>
</dbReference>
<dbReference type="InterPro" id="IPR011050">
    <property type="entry name" value="Pectin_lyase_fold/virulence"/>
</dbReference>
<evidence type="ECO:0000313" key="2">
    <source>
        <dbReference type="Proteomes" id="UP000307943"/>
    </source>
</evidence>
<dbReference type="SUPFAM" id="SSF51126">
    <property type="entry name" value="Pectin lyase-like"/>
    <property type="match status" value="1"/>
</dbReference>
<organism evidence="1 2">
    <name type="scientific">Paenibacillus hemerocallicola</name>
    <dbReference type="NCBI Taxonomy" id="1172614"/>
    <lineage>
        <taxon>Bacteria</taxon>
        <taxon>Bacillati</taxon>
        <taxon>Bacillota</taxon>
        <taxon>Bacilli</taxon>
        <taxon>Bacillales</taxon>
        <taxon>Paenibacillaceae</taxon>
        <taxon>Paenibacillus</taxon>
    </lineage>
</organism>
<dbReference type="OrthoDB" id="9795222at2"/>
<comment type="caution">
    <text evidence="1">The sequence shown here is derived from an EMBL/GenBank/DDBJ whole genome shotgun (WGS) entry which is preliminary data.</text>
</comment>
<keyword evidence="2" id="KW-1185">Reference proteome</keyword>
<dbReference type="EMBL" id="VDCQ01000018">
    <property type="protein sequence ID" value="TNJ65520.1"/>
    <property type="molecule type" value="Genomic_DNA"/>
</dbReference>
<evidence type="ECO:0000313" key="1">
    <source>
        <dbReference type="EMBL" id="TNJ65520.1"/>
    </source>
</evidence>
<proteinExistence type="predicted"/>
<dbReference type="Gene3D" id="2.160.20.10">
    <property type="entry name" value="Single-stranded right-handed beta-helix, Pectin lyase-like"/>
    <property type="match status" value="1"/>
</dbReference>
<name>A0A5C4TA93_9BACL</name>
<dbReference type="AlphaFoldDB" id="A0A5C4TA93"/>
<sequence>MLKEERRIVLAMPIVVDAPLRQGGKMMQPLDTDKQISRRKLLAAMGVAGAAVLGSQSLLQTGFADPSVTESVYGTCCDGIEERIDALQQDVDGRGLHASGFGAAGDGLTDDTAAIQAGIDFIASNGGGALILSGIHLITNMIDLKRQVALYFVEGARLNLKANTKALNMQQDTALLGKAYIYIDVSNYTQSALYLNAAFVTGVSYQYAYIETLRVEGNVLNNTGNGIHFDAASTPSRLSFVRFNNLRIRGFGKGIFMDAPPHAGDTVNYNYITGNIINNAVISDCDYYIYGTGDHAALNQVDGNTFNNVQLQYNTRCKEMIHLEGRGNIVNGFVWDAVNKNCLMVNLTASSRQNQIFLNFLDGSNYVDAGQYNYLSLRDLNGHKIPYKDKLTYLPSGDYRKYNGDYEDMFHAAPVLHEVSVVSGAEYISGGALDNVFQGKNNQYLRLNLAGGNVFSFEIEFNGNHFYGNATDYVTGGIENVGLYFMYNRCPEQIRLDVTDLDGIVYTTVQDMQYMRYLPAYMLRSNVLNGLMKGVRKIKFTFTGQYSSDVRLGRVFGHSYYIGGNKYLANSGDFVAGDLTFIQNGHGVVLTSPNGSRFKLKVSDSGELTAVEM</sequence>